<evidence type="ECO:0000256" key="2">
    <source>
        <dbReference type="ARBA" id="ARBA00022737"/>
    </source>
</evidence>
<dbReference type="PROSITE" id="PS50004">
    <property type="entry name" value="C2"/>
    <property type="match status" value="2"/>
</dbReference>
<dbReference type="SMART" id="SM00327">
    <property type="entry name" value="VWA"/>
    <property type="match status" value="1"/>
</dbReference>
<comment type="caution">
    <text evidence="8">The sequence shown here is derived from an EMBL/GenBank/DDBJ whole genome shotgun (WGS) entry which is preliminary data.</text>
</comment>
<dbReference type="InterPro" id="IPR007111">
    <property type="entry name" value="NACHT_NTPase"/>
</dbReference>
<dbReference type="PROSITE" id="PS51450">
    <property type="entry name" value="LRR"/>
    <property type="match status" value="1"/>
</dbReference>
<dbReference type="InterPro" id="IPR001124">
    <property type="entry name" value="Lipid-bd_serum_glycop_C"/>
</dbReference>
<proteinExistence type="inferred from homology"/>
<feature type="domain" description="C2" evidence="6">
    <location>
        <begin position="2509"/>
        <end position="2634"/>
    </location>
</feature>
<dbReference type="SUPFAM" id="SSF55394">
    <property type="entry name" value="Bactericidal permeability-increasing protein, BPI"/>
    <property type="match status" value="2"/>
</dbReference>
<dbReference type="InterPro" id="IPR001611">
    <property type="entry name" value="Leu-rich_rpt"/>
</dbReference>
<dbReference type="InterPro" id="IPR036465">
    <property type="entry name" value="vWFA_dom_sf"/>
</dbReference>
<dbReference type="SUPFAM" id="SSF53300">
    <property type="entry name" value="vWA-like"/>
    <property type="match status" value="1"/>
</dbReference>
<dbReference type="InterPro" id="IPR000008">
    <property type="entry name" value="C2_dom"/>
</dbReference>
<dbReference type="Gene3D" id="2.60.40.150">
    <property type="entry name" value="C2 domain"/>
    <property type="match status" value="2"/>
</dbReference>
<name>A0ABQ9DQJ4_9PASS</name>
<feature type="compositionally biased region" description="Low complexity" evidence="5">
    <location>
        <begin position="13"/>
        <end position="43"/>
    </location>
</feature>
<dbReference type="Pfam" id="PF02886">
    <property type="entry name" value="LBP_BPI_CETP_C"/>
    <property type="match status" value="1"/>
</dbReference>
<evidence type="ECO:0000313" key="9">
    <source>
        <dbReference type="Proteomes" id="UP001145742"/>
    </source>
</evidence>
<reference evidence="8" key="1">
    <citation type="submission" date="2019-10" db="EMBL/GenBank/DDBJ databases">
        <authorList>
            <person name="Soares A.E.R."/>
            <person name="Aleixo A."/>
            <person name="Schneider P."/>
            <person name="Miyaki C.Y."/>
            <person name="Schneider M.P."/>
            <person name="Mello C."/>
            <person name="Vasconcelos A.T.R."/>
        </authorList>
    </citation>
    <scope>NUCLEOTIDE SEQUENCE</scope>
    <source>
        <tissue evidence="8">Muscle</tissue>
    </source>
</reference>
<sequence length="2919" mass="325691">MFLEVKADQPKLSEASQEPSVSSSNGGGLSCSSGGQSSAEASNGVETTLHPFQSVTPGFSAYTTYSMLQMSWFQQIYARQYYMQYLASTAASGDPSHVQRSQEVPVAPVTPPAPLPDPFPAQNQPGNQNAAAQVNAVANQNLRMNAQGGPLMEEEEEGGNRDWLDWLYSATLLYVFVNMVYFYSSISRLLLVMGGTILMYLHHVGWFPFRRRPVQPFPANVAAQAAPNQDQNNNLELRLSANSSLCISDGVGELACKASVNALILPFGSGVLNFLPLPTLAHWTTGIVCRMTKPAGLLCKCLLDGAVFAPSPPEVNQETAQVIQAAFRNAKFPNITGERSVRLLGKVAYGLTNIQVNDLSIEKSDVELKEEDAINIAIKNVTASFKGTLTYGYAGAWFLQLFHSVDFEIESSIDLQLNIKLMCQEDQLAADASDCYLTFHKLTLHLQGDKEPGWLKQLFTDFISFTLKLVLKREVCKEINSLAQMLANFVLDLAVNFVQDKGIIVDLSLASDSVIKTGYIESHHKGLVLYKNYSSILSDSAFSPSLLTESRMLYFWLSEHTLSNLASAAFLDGRLVLTIRGEKLQALFEMEDTEVQQKVVQMVFQGTSYNDSVAKVWSLSQPQISLQPEGTVVKSLVAVEVSIFPTEEESLVVLYMEKEITVTIQAAYAEKKLILQPLDSSIEFKVFKCTTDPSGNDPSIQNFMQNMISVVGIPEVISSIESALTSLMSNKGLNLFDIINPEIITRKPPLQNDDLDLEATVASARPQLVEFLSHCPDWLLTTSQRFLPELALSSLGGITNNKEKISALLDLLEKAGPATWKQFAQYICMECDLPLHLEVLLMSSAGEGNFSQTEAACPDMTAWSSEPKGFGHHHSSSGSAKDAKRQRLDSSAKYRHLLMDSVRQRYGRRRESGAEAQKQTQPLTFNQAFVNLVIRQSKTPRLREKTDRPREDVAGAPEPEECADTAVKVSDLFCSVVPLGTTKVIFLFGKPGTGKTMLMHRICQKWAEGVLPQFLFTFMFEFRQLNLLKRKLTLKELLFDVFFQPEDSPDTVFQYLLENAPQTLIIFDGLDEFAANMDVSFSKGGTTLTSPMSISQLFADLCHGKLLRGCTVLVTSRPKRLPDFLLDTVSVLAEIWGFDQEKVEEYVSHYFHQYSFKEQAIAHLKNNTKLLSMCLIPALCNVVCICLEYLLLKHQMSVELPQTMTQFYIKMFLIFLNKQQGEYADDEETQLNCNKKAILGLCDLALKGLEEKKLVFYLGDIPEHVKKFASLHGLLTVFEVKTSGTCPETGYAFVHLSLQEFFAALCLMVSRCVDKNYLKKKFFLKSKWILKNETKTEFMESFHIFLSGLSSKECRTFLMLLAEQDEAWVQDKQDVILQSLKKMAATHLTGPKVLELCHCTFETQNLEVAQHIGSLLNFKYEFRNFRLTPLDMSALVFVINSGQDLTCLDFAGCLVDIDCLEVLAGCKRVEHLSFRSRRCGNGFAAALSKALQGMGSLKKLELTGSSITAEGMTNLVQASSQCLQLEEINLQDNRIRDPEVKRVMDLFSRMEKLKKIDLSNNHLSLNVVLTLAKEVIACQNATELHVRKDTVIIYFSGSSEKVPRSLDLRWEENKEHVIPTRQKKLCLQDCSLSPQHAMEIVAILQSCSCLSEVNLSQNRLSVAGICSLLKSVNTCQKVMEVQVREETVLSDDDEQYGEENQTPAIPPKIRLTDSNFQGSDLKGLCEVLKECSRISELEFNDNQISLSSVFFLAQSLSTLEHIKTVNLSLRDCRLHPEDMTRLCQILVQCPQLTEIDIRKNTLSPHCAVLLLKSINLCERIRMVDVRLTGCAIGEGQVDELCSVLEQCGWLTEVDLSHNRISQDGVLHLINAFATSGNITEVQVRLAECNFQPEHLEELFLLLEKCTGLTEYIITEPWVRKERVMKLFKLALQACGNITEIMIRKDRTLFQLDVRFPHSLEKVESVISRLSLYKPEIKHTSFYQGVCGKCAQLQKLRWSHVELHEDEAEMLVRILLPLPELKMFGLTSSNPLTTGIDYLIMGLQNCQAIEELNLGYMKLSSAAIPKLVLGLSKMPSLKRLILNHNSLGNDGCSRLTEALRNMHYLEEINLSHNKIGDPGLINLAAVLLEMQNLKKIDLSGNCPSPAGGEKLMEALAHCKHIEELLLSRNGFGDRTAATLALCLPYMTNLKILHLQNNIIRQTGGLELARALVVCGLLEEISLSENALGEQSIHALFKGLPCFEHLRKIDLKFCGITDDASKSLSHGLRQCPSMEEIILSWNSLGDGGAQELASALPEMEKLKVLDLEKNLIGACGATKLAEELARCPEIQFISFPTVLGKQFVSSHSSPLLQSSDNLFSPLLNPPSDCLELLPLKSMAYTMTPMPPGPVGSQYCVCKVELSICGQNLLDRDVTSKSDPFCVLFMEVNGKWVELDRTETAVNNLNPAFAKKFIIDYHFEEVQKLKFALFDQDKSSTQLYEHDFLGEFSCTLGMIVSSKKITRTLLLGNGKPAGKGMITIAAQELSDNRVITLSMAGRKLDKKDLFGKSDPFLEFHKPGDDGKWMLVHRTEVIKYTLDPVWKPFTVPLVSLCDGDVEKLIKVICYDYDSDGGHDFIGEFQTSVARLCEAQDASPLELECINPKKQKKKKNYKNSGIIIVKSCKITRDFSFLDYILGGCQLMFTVGIDFTASNGNPQEPSSLHYINPMGTNEYLSAIWAVGQIIQDYDSDKMFPALGFGAQLPPDWKVSHEFAINFNPRNPFCSGVEGIVQAYSACLPHIRFYGPTNFSPIINHVARFAAQATQQETASQYFILLIITDGVISDMDETRHAVVQASKLPMSIIIVGVGNADFAAMEFLDGDSRVLHSYTGEEAMRDIVQFVPFRNFRNVPKETLAKAVLAELPQQVVQYFKHQNLPPINSEPA</sequence>
<feature type="compositionally biased region" description="Basic and acidic residues" evidence="5">
    <location>
        <begin position="1"/>
        <end position="11"/>
    </location>
</feature>
<dbReference type="Gene3D" id="3.80.10.10">
    <property type="entry name" value="Ribonuclease Inhibitor"/>
    <property type="match status" value="6"/>
</dbReference>
<dbReference type="SUPFAM" id="SSF52047">
    <property type="entry name" value="RNI-like"/>
    <property type="match status" value="3"/>
</dbReference>
<protein>
    <recommendedName>
        <fullName evidence="10">NLRC5 protein</fullName>
    </recommendedName>
</protein>
<dbReference type="CDD" id="cd04047">
    <property type="entry name" value="C2B_Copine"/>
    <property type="match status" value="1"/>
</dbReference>
<dbReference type="InterPro" id="IPR010734">
    <property type="entry name" value="Copine_C"/>
</dbReference>
<dbReference type="Proteomes" id="UP001145742">
    <property type="component" value="Unassembled WGS sequence"/>
</dbReference>
<dbReference type="PANTHER" id="PTHR10857">
    <property type="entry name" value="COPINE"/>
    <property type="match status" value="1"/>
</dbReference>
<accession>A0ABQ9DQJ4</accession>
<dbReference type="Pfam" id="PF05729">
    <property type="entry name" value="NACHT"/>
    <property type="match status" value="1"/>
</dbReference>
<dbReference type="SMART" id="SM00329">
    <property type="entry name" value="BPI2"/>
    <property type="match status" value="1"/>
</dbReference>
<evidence type="ECO:0000256" key="3">
    <source>
        <dbReference type="ARBA" id="ARBA00022741"/>
    </source>
</evidence>
<dbReference type="PROSITE" id="PS51257">
    <property type="entry name" value="PROKAR_LIPOPROTEIN"/>
    <property type="match status" value="1"/>
</dbReference>
<dbReference type="Gene3D" id="3.40.50.300">
    <property type="entry name" value="P-loop containing nucleotide triphosphate hydrolases"/>
    <property type="match status" value="1"/>
</dbReference>
<evidence type="ECO:0000256" key="5">
    <source>
        <dbReference type="SAM" id="MobiDB-lite"/>
    </source>
</evidence>
<dbReference type="Pfam" id="PF13516">
    <property type="entry name" value="LRR_6"/>
    <property type="match status" value="3"/>
</dbReference>
<dbReference type="SMART" id="SM00367">
    <property type="entry name" value="LRR_CC"/>
    <property type="match status" value="9"/>
</dbReference>
<dbReference type="InterPro" id="IPR002035">
    <property type="entry name" value="VWF_A"/>
</dbReference>
<dbReference type="SMART" id="SM00239">
    <property type="entry name" value="C2"/>
    <property type="match status" value="2"/>
</dbReference>
<organism evidence="8 9">
    <name type="scientific">Willisornis vidua</name>
    <name type="common">Xingu scale-backed antbird</name>
    <dbReference type="NCBI Taxonomy" id="1566151"/>
    <lineage>
        <taxon>Eukaryota</taxon>
        <taxon>Metazoa</taxon>
        <taxon>Chordata</taxon>
        <taxon>Craniata</taxon>
        <taxon>Vertebrata</taxon>
        <taxon>Euteleostomi</taxon>
        <taxon>Archelosauria</taxon>
        <taxon>Archosauria</taxon>
        <taxon>Dinosauria</taxon>
        <taxon>Saurischia</taxon>
        <taxon>Theropoda</taxon>
        <taxon>Coelurosauria</taxon>
        <taxon>Aves</taxon>
        <taxon>Neognathae</taxon>
        <taxon>Neoaves</taxon>
        <taxon>Telluraves</taxon>
        <taxon>Australaves</taxon>
        <taxon>Passeriformes</taxon>
        <taxon>Thamnophilidae</taxon>
        <taxon>Willisornis</taxon>
    </lineage>
</organism>
<dbReference type="InterPro" id="IPR006553">
    <property type="entry name" value="Leu-rich_rpt_Cys-con_subtyp"/>
</dbReference>
<dbReference type="SMART" id="SM00328">
    <property type="entry name" value="BPI1"/>
    <property type="match status" value="1"/>
</dbReference>
<dbReference type="InterPro" id="IPR041267">
    <property type="entry name" value="NLRP_HD2"/>
</dbReference>
<evidence type="ECO:0000256" key="1">
    <source>
        <dbReference type="ARBA" id="ARBA00009048"/>
    </source>
</evidence>
<feature type="region of interest" description="Disordered" evidence="5">
    <location>
        <begin position="940"/>
        <end position="959"/>
    </location>
</feature>
<keyword evidence="9" id="KW-1185">Reference proteome</keyword>
<dbReference type="SMART" id="SM00368">
    <property type="entry name" value="LRR_RI"/>
    <property type="match status" value="13"/>
</dbReference>
<keyword evidence="2" id="KW-0677">Repeat</keyword>
<dbReference type="PROSITE" id="PS50837">
    <property type="entry name" value="NACHT"/>
    <property type="match status" value="1"/>
</dbReference>
<dbReference type="InterPro" id="IPR045052">
    <property type="entry name" value="Copine"/>
</dbReference>
<gene>
    <name evidence="8" type="ORF">WISP_16223</name>
</gene>
<comment type="similarity">
    <text evidence="1">Belongs to the copine family.</text>
</comment>
<dbReference type="CDD" id="cd01459">
    <property type="entry name" value="vWA_copine_like"/>
    <property type="match status" value="1"/>
</dbReference>
<dbReference type="InterPro" id="IPR027417">
    <property type="entry name" value="P-loop_NTPase"/>
</dbReference>
<dbReference type="CDD" id="cd04048">
    <property type="entry name" value="C2A_Copine"/>
    <property type="match status" value="1"/>
</dbReference>
<feature type="domain" description="C2" evidence="6">
    <location>
        <begin position="2382"/>
        <end position="2502"/>
    </location>
</feature>
<dbReference type="Gene3D" id="3.15.20.10">
    <property type="entry name" value="Bactericidal permeability-increasing protein, domain 2"/>
    <property type="match status" value="1"/>
</dbReference>
<evidence type="ECO:0000259" key="7">
    <source>
        <dbReference type="PROSITE" id="PS50837"/>
    </source>
</evidence>
<dbReference type="InterPro" id="IPR037768">
    <property type="entry name" value="C2B_Copine"/>
</dbReference>
<dbReference type="InterPro" id="IPR035892">
    <property type="entry name" value="C2_domain_sf"/>
</dbReference>
<feature type="region of interest" description="Disordered" evidence="5">
    <location>
        <begin position="861"/>
        <end position="886"/>
    </location>
</feature>
<evidence type="ECO:0000256" key="4">
    <source>
        <dbReference type="ARBA" id="ARBA00022840"/>
    </source>
</evidence>
<feature type="domain" description="NACHT" evidence="7">
    <location>
        <begin position="983"/>
        <end position="1118"/>
    </location>
</feature>
<dbReference type="EMBL" id="WHWB01032219">
    <property type="protein sequence ID" value="KAJ7426423.1"/>
    <property type="molecule type" value="Genomic_DNA"/>
</dbReference>
<dbReference type="Pfam" id="PF07002">
    <property type="entry name" value="Copine"/>
    <property type="match status" value="1"/>
</dbReference>
<dbReference type="Pfam" id="PF17776">
    <property type="entry name" value="NLRC4_HD2"/>
    <property type="match status" value="1"/>
</dbReference>
<dbReference type="InterPro" id="IPR032675">
    <property type="entry name" value="LRR_dom_sf"/>
</dbReference>
<dbReference type="CDD" id="cd00025">
    <property type="entry name" value="BPI1"/>
    <property type="match status" value="1"/>
</dbReference>
<feature type="compositionally biased region" description="Basic and acidic residues" evidence="5">
    <location>
        <begin position="941"/>
        <end position="953"/>
    </location>
</feature>
<dbReference type="Pfam" id="PF18461">
    <property type="entry name" value="Atypical_Card"/>
    <property type="match status" value="1"/>
</dbReference>
<dbReference type="Pfam" id="PF01273">
    <property type="entry name" value="LBP_BPI_CETP"/>
    <property type="match status" value="1"/>
</dbReference>
<feature type="region of interest" description="Disordered" evidence="5">
    <location>
        <begin position="93"/>
        <end position="116"/>
    </location>
</feature>
<evidence type="ECO:0000259" key="6">
    <source>
        <dbReference type="PROSITE" id="PS50004"/>
    </source>
</evidence>
<dbReference type="Gene3D" id="1.10.533.20">
    <property type="match status" value="1"/>
</dbReference>
<keyword evidence="4" id="KW-0067">ATP-binding</keyword>
<dbReference type="InterPro" id="IPR041210">
    <property type="entry name" value="NLRC5_atypical_Card"/>
</dbReference>
<dbReference type="SUPFAM" id="SSF52540">
    <property type="entry name" value="P-loop containing nucleoside triphosphate hydrolases"/>
    <property type="match status" value="1"/>
</dbReference>
<dbReference type="InterPro" id="IPR017943">
    <property type="entry name" value="Bactericidal_perm-incr_a/b_dom"/>
</dbReference>
<evidence type="ECO:0008006" key="10">
    <source>
        <dbReference type="Google" id="ProtNLM"/>
    </source>
</evidence>
<feature type="region of interest" description="Disordered" evidence="5">
    <location>
        <begin position="1"/>
        <end position="43"/>
    </location>
</feature>
<evidence type="ECO:0000313" key="8">
    <source>
        <dbReference type="EMBL" id="KAJ7426423.1"/>
    </source>
</evidence>
<dbReference type="Gene3D" id="3.15.10.10">
    <property type="entry name" value="Bactericidal permeability-increasing protein, domain 1"/>
    <property type="match status" value="1"/>
</dbReference>
<dbReference type="Pfam" id="PF00168">
    <property type="entry name" value="C2"/>
    <property type="match status" value="2"/>
</dbReference>
<dbReference type="SUPFAM" id="SSF49562">
    <property type="entry name" value="C2 domain (Calcium/lipid-binding domain, CaLB)"/>
    <property type="match status" value="2"/>
</dbReference>
<keyword evidence="3" id="KW-0547">Nucleotide-binding</keyword>
<dbReference type="PANTHER" id="PTHR10857:SF3">
    <property type="entry name" value="COPINE-2"/>
    <property type="match status" value="1"/>
</dbReference>
<dbReference type="InterPro" id="IPR017942">
    <property type="entry name" value="Lipid-bd_serum_glycop_N"/>
</dbReference>